<sequence length="150" mass="17406">MKTKILFILLAILPFLGGCSDNEDDIKELIVGKTWRLVGFYEKNDNEIHFTDDETIFNNNKDGFYLKFNQDSTFYGKGVKDAFNGKWKNENGYNLSMNITNESEDEELDIAIEYINAIKGAYSCRGTDENIMVIKYKSSQGDRYMLYRIK</sequence>
<organism evidence="1 2">
    <name type="scientific">Bacteroides luti</name>
    <dbReference type="NCBI Taxonomy" id="1297750"/>
    <lineage>
        <taxon>Bacteria</taxon>
        <taxon>Pseudomonadati</taxon>
        <taxon>Bacteroidota</taxon>
        <taxon>Bacteroidia</taxon>
        <taxon>Bacteroidales</taxon>
        <taxon>Bacteroidaceae</taxon>
        <taxon>Bacteroides</taxon>
    </lineage>
</organism>
<gene>
    <name evidence="1" type="ORF">SAMN05444405_10753</name>
</gene>
<dbReference type="PROSITE" id="PS51257">
    <property type="entry name" value="PROKAR_LIPOPROTEIN"/>
    <property type="match status" value="1"/>
</dbReference>
<dbReference type="AlphaFoldDB" id="A0A1M5ANX0"/>
<name>A0A1M5ANX0_9BACE</name>
<proteinExistence type="predicted"/>
<dbReference type="InterPro" id="IPR038670">
    <property type="entry name" value="HslJ-like_sf"/>
</dbReference>
<dbReference type="Proteomes" id="UP000184509">
    <property type="component" value="Unassembled WGS sequence"/>
</dbReference>
<reference evidence="1 2" key="1">
    <citation type="submission" date="2016-11" db="EMBL/GenBank/DDBJ databases">
        <authorList>
            <person name="Jaros S."/>
            <person name="Januszkiewicz K."/>
            <person name="Wedrychowicz H."/>
        </authorList>
    </citation>
    <scope>NUCLEOTIDE SEQUENCE [LARGE SCALE GENOMIC DNA]</scope>
    <source>
        <strain evidence="1 2">DSM 26991</strain>
    </source>
</reference>
<dbReference type="EMBL" id="FQTV01000007">
    <property type="protein sequence ID" value="SHF31953.1"/>
    <property type="molecule type" value="Genomic_DNA"/>
</dbReference>
<evidence type="ECO:0000313" key="1">
    <source>
        <dbReference type="EMBL" id="SHF31953.1"/>
    </source>
</evidence>
<evidence type="ECO:0000313" key="2">
    <source>
        <dbReference type="Proteomes" id="UP000184509"/>
    </source>
</evidence>
<dbReference type="InterPro" id="IPR032316">
    <property type="entry name" value="DUF4847"/>
</dbReference>
<protein>
    <recommendedName>
        <fullName evidence="3">Lipocalin-like domain-containing protein</fullName>
    </recommendedName>
</protein>
<accession>A0A1M5ANX0</accession>
<dbReference type="STRING" id="1297750.SAMN05444405_10753"/>
<dbReference type="RefSeq" id="WP_073401043.1">
    <property type="nucleotide sequence ID" value="NZ_FQTV01000007.1"/>
</dbReference>
<dbReference type="Gene3D" id="2.40.128.270">
    <property type="match status" value="1"/>
</dbReference>
<keyword evidence="2" id="KW-1185">Reference proteome</keyword>
<evidence type="ECO:0008006" key="3">
    <source>
        <dbReference type="Google" id="ProtNLM"/>
    </source>
</evidence>
<dbReference type="Pfam" id="PF16139">
    <property type="entry name" value="DUF4847"/>
    <property type="match status" value="1"/>
</dbReference>